<dbReference type="InterPro" id="IPR025948">
    <property type="entry name" value="HTH-like_dom"/>
</dbReference>
<protein>
    <submittedName>
        <fullName evidence="3">Transposase</fullName>
    </submittedName>
</protein>
<dbReference type="PANTHER" id="PTHR46889:SF4">
    <property type="entry name" value="TRANSPOSASE INSO FOR INSERTION SEQUENCE ELEMENT IS911B-RELATED"/>
    <property type="match status" value="1"/>
</dbReference>
<sequence length="293" mass="32431">MHRESDGTYGVPRITAELRENGECVNHKRVARVMRSIGLAGVRLRRRHRTTVADPAAAKAPDLIGRDFTASGVNTKYVGDITCLPLESGEFPLPGHRHRPRLTSSDRLGDRGPHAHRSRHRRPGRRRTHARQPRRSSHTHRSRRPVHQSGIRRRLPPSRRPPVPERDRQLGHKPAAEPRSPHRRPWVNRPRSRLERRMASAARSAGGLVGGQDRFGGAGAGNHVGVHRDSSGASGAGGDRTCRGQDRRTSRSGVRRLRKAGPVRRATGVRRHGGALGCVAVCRVHGRALSRSM</sequence>
<feature type="domain" description="HTH-like" evidence="2">
    <location>
        <begin position="2"/>
        <end position="47"/>
    </location>
</feature>
<feature type="compositionally biased region" description="Basic and acidic residues" evidence="1">
    <location>
        <begin position="240"/>
        <end position="249"/>
    </location>
</feature>
<gene>
    <name evidence="3" type="ORF">G5C65_03820</name>
</gene>
<feature type="compositionally biased region" description="Basic and acidic residues" evidence="1">
    <location>
        <begin position="162"/>
        <end position="180"/>
    </location>
</feature>
<organism evidence="3 4">
    <name type="scientific">Streptomyces boncukensis</name>
    <dbReference type="NCBI Taxonomy" id="2711219"/>
    <lineage>
        <taxon>Bacteria</taxon>
        <taxon>Bacillati</taxon>
        <taxon>Actinomycetota</taxon>
        <taxon>Actinomycetes</taxon>
        <taxon>Kitasatosporales</taxon>
        <taxon>Streptomycetaceae</taxon>
        <taxon>Streptomyces</taxon>
    </lineage>
</organism>
<name>A0A6G4WQL7_9ACTN</name>
<feature type="compositionally biased region" description="Basic residues" evidence="1">
    <location>
        <begin position="114"/>
        <end position="157"/>
    </location>
</feature>
<dbReference type="AlphaFoldDB" id="A0A6G4WQL7"/>
<comment type="caution">
    <text evidence="3">The sequence shown here is derived from an EMBL/GenBank/DDBJ whole genome shotgun (WGS) entry which is preliminary data.</text>
</comment>
<evidence type="ECO:0000313" key="3">
    <source>
        <dbReference type="EMBL" id="NGO67495.1"/>
    </source>
</evidence>
<dbReference type="Proteomes" id="UP000477722">
    <property type="component" value="Unassembled WGS sequence"/>
</dbReference>
<evidence type="ECO:0000256" key="1">
    <source>
        <dbReference type="SAM" id="MobiDB-lite"/>
    </source>
</evidence>
<dbReference type="Pfam" id="PF13276">
    <property type="entry name" value="HTH_21"/>
    <property type="match status" value="1"/>
</dbReference>
<accession>A0A6G4WQL7</accession>
<feature type="region of interest" description="Disordered" evidence="1">
    <location>
        <begin position="227"/>
        <end position="263"/>
    </location>
</feature>
<keyword evidence="4" id="KW-1185">Reference proteome</keyword>
<dbReference type="InterPro" id="IPR050900">
    <property type="entry name" value="Transposase_IS3/IS150/IS904"/>
</dbReference>
<dbReference type="EMBL" id="JAAKZZ010000020">
    <property type="protein sequence ID" value="NGO67495.1"/>
    <property type="molecule type" value="Genomic_DNA"/>
</dbReference>
<evidence type="ECO:0000259" key="2">
    <source>
        <dbReference type="Pfam" id="PF13276"/>
    </source>
</evidence>
<feature type="compositionally biased region" description="Basic residues" evidence="1">
    <location>
        <begin position="253"/>
        <end position="263"/>
    </location>
</feature>
<proteinExistence type="predicted"/>
<reference evidence="3 4" key="1">
    <citation type="submission" date="2020-02" db="EMBL/GenBank/DDBJ databases">
        <title>Whole-genome analyses of novel actinobacteria.</title>
        <authorList>
            <person name="Sahin N."/>
            <person name="Tatar D."/>
        </authorList>
    </citation>
    <scope>NUCLEOTIDE SEQUENCE [LARGE SCALE GENOMIC DNA]</scope>
    <source>
        <strain evidence="3 4">SB3404</strain>
    </source>
</reference>
<dbReference type="PANTHER" id="PTHR46889">
    <property type="entry name" value="TRANSPOSASE INSF FOR INSERTION SEQUENCE IS3B-RELATED"/>
    <property type="match status" value="1"/>
</dbReference>
<evidence type="ECO:0000313" key="4">
    <source>
        <dbReference type="Proteomes" id="UP000477722"/>
    </source>
</evidence>
<feature type="region of interest" description="Disordered" evidence="1">
    <location>
        <begin position="87"/>
        <end position="211"/>
    </location>
</feature>